<dbReference type="InterPro" id="IPR013780">
    <property type="entry name" value="Glyco_hydro_b"/>
</dbReference>
<dbReference type="InterPro" id="IPR041233">
    <property type="entry name" value="Melibiase_C"/>
</dbReference>
<dbReference type="Proteomes" id="UP000323000">
    <property type="component" value="Chromosome 3"/>
</dbReference>
<dbReference type="InterPro" id="IPR000111">
    <property type="entry name" value="Glyco_hydro_27/36_CS"/>
</dbReference>
<evidence type="ECO:0000256" key="9">
    <source>
        <dbReference type="SAM" id="SignalP"/>
    </source>
</evidence>
<evidence type="ECO:0000256" key="8">
    <source>
        <dbReference type="RuleBase" id="RU361168"/>
    </source>
</evidence>
<feature type="domain" description="Alpha galactosidase C-terminal" evidence="10">
    <location>
        <begin position="215"/>
        <end position="291"/>
    </location>
</feature>
<proteinExistence type="inferred from homology"/>
<dbReference type="SUPFAM" id="SSF51011">
    <property type="entry name" value="Glycosyl hydrolase domain"/>
    <property type="match status" value="1"/>
</dbReference>
<dbReference type="Gene3D" id="2.60.40.1180">
    <property type="entry name" value="Golgi alpha-mannosidase II"/>
    <property type="match status" value="1"/>
</dbReference>
<keyword evidence="12" id="KW-1185">Reference proteome</keyword>
<comment type="similarity">
    <text evidence="2 8">Belongs to the glycosyl hydrolase 27 family.</text>
</comment>
<dbReference type="EC" id="3.2.1.22" evidence="3 8"/>
<protein>
    <recommendedName>
        <fullName evidence="3 8">Alpha-galactosidase</fullName>
        <ecNumber evidence="3 8">3.2.1.22</ecNumber>
    </recommendedName>
    <alternativeName>
        <fullName evidence="8">Melibiase</fullName>
    </alternativeName>
</protein>
<evidence type="ECO:0000313" key="11">
    <source>
        <dbReference type="EMBL" id="TXG66192.1"/>
    </source>
</evidence>
<evidence type="ECO:0000256" key="6">
    <source>
        <dbReference type="ARBA" id="ARBA00023157"/>
    </source>
</evidence>
<dbReference type="PRINTS" id="PR00740">
    <property type="entry name" value="GLHYDRLASE27"/>
</dbReference>
<keyword evidence="4 9" id="KW-0732">Signal</keyword>
<dbReference type="GO" id="GO:0004557">
    <property type="term" value="F:alpha-galactosidase activity"/>
    <property type="evidence" value="ECO:0007669"/>
    <property type="project" value="UniProtKB-EC"/>
</dbReference>
<dbReference type="EMBL" id="VAHF01000003">
    <property type="protein sequence ID" value="TXG66192.1"/>
    <property type="molecule type" value="Genomic_DNA"/>
</dbReference>
<dbReference type="GO" id="GO:0005975">
    <property type="term" value="P:carbohydrate metabolic process"/>
    <property type="evidence" value="ECO:0007669"/>
    <property type="project" value="InterPro"/>
</dbReference>
<feature type="signal peptide" evidence="9">
    <location>
        <begin position="1"/>
        <end position="25"/>
    </location>
</feature>
<accession>A0A5C7IBT8</accession>
<dbReference type="PANTHER" id="PTHR11452:SF33">
    <property type="entry name" value="ALPHA-GALACTOSIDASE 2"/>
    <property type="match status" value="1"/>
</dbReference>
<dbReference type="InterPro" id="IPR002241">
    <property type="entry name" value="Glyco_hydro_27"/>
</dbReference>
<dbReference type="PROSITE" id="PS00512">
    <property type="entry name" value="ALPHA_GALACTOSIDASE"/>
    <property type="match status" value="1"/>
</dbReference>
<dbReference type="CDD" id="cd14792">
    <property type="entry name" value="GH27"/>
    <property type="match status" value="1"/>
</dbReference>
<reference evidence="12" key="1">
    <citation type="journal article" date="2019" name="Gigascience">
        <title>De novo genome assembly of the endangered Acer yangbiense, a plant species with extremely small populations endemic to Yunnan Province, China.</title>
        <authorList>
            <person name="Yang J."/>
            <person name="Wariss H.M."/>
            <person name="Tao L."/>
            <person name="Zhang R."/>
            <person name="Yun Q."/>
            <person name="Hollingsworth P."/>
            <person name="Dao Z."/>
            <person name="Luo G."/>
            <person name="Guo H."/>
            <person name="Ma Y."/>
            <person name="Sun W."/>
        </authorList>
    </citation>
    <scope>NUCLEOTIDE SEQUENCE [LARGE SCALE GENOMIC DNA]</scope>
    <source>
        <strain evidence="12">cv. Malutang</strain>
    </source>
</reference>
<sequence length="294" mass="32273">MKVMGCSSWGSVVVVVCFMVMIVNPNPGSAFAARQVKMIEEEEKMIRRNLLSNGLGLTPPMGWNSWNHFHCDIEEKLIRETADAMVSSGLADVGYKYINLDDCWAELNRDSKGNMVPKTSTFPSGINALADYVHSKGLKLGIYSDAGRQTCSKTMPGSLGHEEEDAKTFASWAPLLIGSDLRSMDIQTREILTNKEVIAVNQDKHGVQGKKLKRDGDLEVWGGPLSGGRVAVVLWNRSSSKARVTANWGDIGLNSSTLVNARDLWEHSTKSSIKGDISVDLESHACKMYVLVPQ</sequence>
<keyword evidence="7 8" id="KW-0326">Glycosidase</keyword>
<dbReference type="PANTHER" id="PTHR11452">
    <property type="entry name" value="ALPHA-GALACTOSIDASE/ALPHA-N-ACETYLGALACTOSAMINIDASE"/>
    <property type="match status" value="1"/>
</dbReference>
<dbReference type="Pfam" id="PF17801">
    <property type="entry name" value="Melibiase_C"/>
    <property type="match status" value="1"/>
</dbReference>
<dbReference type="FunFam" id="2.60.40.1180:FF:000008">
    <property type="entry name" value="Alpha-galactosidase"/>
    <property type="match status" value="1"/>
</dbReference>
<evidence type="ECO:0000256" key="4">
    <source>
        <dbReference type="ARBA" id="ARBA00022729"/>
    </source>
</evidence>
<evidence type="ECO:0000313" key="12">
    <source>
        <dbReference type="Proteomes" id="UP000323000"/>
    </source>
</evidence>
<feature type="chain" id="PRO_5023117570" description="Alpha-galactosidase" evidence="9">
    <location>
        <begin position="26"/>
        <end position="294"/>
    </location>
</feature>
<gene>
    <name evidence="11" type="ORF">EZV62_007467</name>
</gene>
<comment type="catalytic activity">
    <reaction evidence="1 8">
        <text>Hydrolysis of terminal, non-reducing alpha-D-galactose residues in alpha-D-galactosides, including galactose oligosaccharides, galactomannans and galactolipids.</text>
        <dbReference type="EC" id="3.2.1.22"/>
    </reaction>
</comment>
<keyword evidence="6 8" id="KW-1015">Disulfide bond</keyword>
<dbReference type="OrthoDB" id="5795902at2759"/>
<dbReference type="InterPro" id="IPR017853">
    <property type="entry name" value="GH"/>
</dbReference>
<dbReference type="InterPro" id="IPR013785">
    <property type="entry name" value="Aldolase_TIM"/>
</dbReference>
<comment type="caution">
    <text evidence="11">The sequence shown here is derived from an EMBL/GenBank/DDBJ whole genome shotgun (WGS) entry which is preliminary data.</text>
</comment>
<evidence type="ECO:0000256" key="3">
    <source>
        <dbReference type="ARBA" id="ARBA00012755"/>
    </source>
</evidence>
<dbReference type="Pfam" id="PF16499">
    <property type="entry name" value="Melibiase_2"/>
    <property type="match status" value="1"/>
</dbReference>
<dbReference type="AlphaFoldDB" id="A0A5C7IBT8"/>
<name>A0A5C7IBT8_9ROSI</name>
<keyword evidence="5 8" id="KW-0378">Hydrolase</keyword>
<evidence type="ECO:0000256" key="7">
    <source>
        <dbReference type="ARBA" id="ARBA00023295"/>
    </source>
</evidence>
<organism evidence="11 12">
    <name type="scientific">Acer yangbiense</name>
    <dbReference type="NCBI Taxonomy" id="1000413"/>
    <lineage>
        <taxon>Eukaryota</taxon>
        <taxon>Viridiplantae</taxon>
        <taxon>Streptophyta</taxon>
        <taxon>Embryophyta</taxon>
        <taxon>Tracheophyta</taxon>
        <taxon>Spermatophyta</taxon>
        <taxon>Magnoliopsida</taxon>
        <taxon>eudicotyledons</taxon>
        <taxon>Gunneridae</taxon>
        <taxon>Pentapetalae</taxon>
        <taxon>rosids</taxon>
        <taxon>malvids</taxon>
        <taxon>Sapindales</taxon>
        <taxon>Sapindaceae</taxon>
        <taxon>Hippocastanoideae</taxon>
        <taxon>Acereae</taxon>
        <taxon>Acer</taxon>
    </lineage>
</organism>
<dbReference type="SUPFAM" id="SSF51445">
    <property type="entry name" value="(Trans)glycosidases"/>
    <property type="match status" value="1"/>
</dbReference>
<evidence type="ECO:0000256" key="2">
    <source>
        <dbReference type="ARBA" id="ARBA00009743"/>
    </source>
</evidence>
<evidence type="ECO:0000259" key="10">
    <source>
        <dbReference type="Pfam" id="PF17801"/>
    </source>
</evidence>
<evidence type="ECO:0000256" key="5">
    <source>
        <dbReference type="ARBA" id="ARBA00022801"/>
    </source>
</evidence>
<evidence type="ECO:0000256" key="1">
    <source>
        <dbReference type="ARBA" id="ARBA00001255"/>
    </source>
</evidence>
<dbReference type="Gene3D" id="3.20.20.70">
    <property type="entry name" value="Aldolase class I"/>
    <property type="match status" value="2"/>
</dbReference>
<dbReference type="GO" id="GO:0009505">
    <property type="term" value="C:plant-type cell wall"/>
    <property type="evidence" value="ECO:0007669"/>
    <property type="project" value="TreeGrafter"/>
</dbReference>